<dbReference type="Pfam" id="PF00580">
    <property type="entry name" value="UvrD-helicase"/>
    <property type="match status" value="1"/>
</dbReference>
<evidence type="ECO:0000256" key="4">
    <source>
        <dbReference type="ARBA" id="ARBA00022840"/>
    </source>
</evidence>
<organism evidence="8">
    <name type="scientific">Companilactobacillus formosensis</name>
    <dbReference type="NCBI Taxonomy" id="1617889"/>
    <lineage>
        <taxon>Bacteria</taxon>
        <taxon>Bacillati</taxon>
        <taxon>Bacillota</taxon>
        <taxon>Bacilli</taxon>
        <taxon>Lactobacillales</taxon>
        <taxon>Lactobacillaceae</taxon>
        <taxon>Companilactobacillus</taxon>
    </lineage>
</organism>
<evidence type="ECO:0000256" key="2">
    <source>
        <dbReference type="ARBA" id="ARBA00022801"/>
    </source>
</evidence>
<dbReference type="GO" id="GO:0016887">
    <property type="term" value="F:ATP hydrolysis activity"/>
    <property type="evidence" value="ECO:0007669"/>
    <property type="project" value="RHEA"/>
</dbReference>
<keyword evidence="1 5" id="KW-0547">Nucleotide-binding</keyword>
<evidence type="ECO:0000256" key="1">
    <source>
        <dbReference type="ARBA" id="ARBA00022741"/>
    </source>
</evidence>
<dbReference type="PANTHER" id="PTHR11070:SF17">
    <property type="entry name" value="DNA HELICASE IV"/>
    <property type="match status" value="1"/>
</dbReference>
<comment type="caution">
    <text evidence="8">The sequence shown here is derived from an EMBL/GenBank/DDBJ whole genome shotgun (WGS) entry which is preliminary data.</text>
</comment>
<evidence type="ECO:0000256" key="5">
    <source>
        <dbReference type="PROSITE-ProRule" id="PRU00560"/>
    </source>
</evidence>
<dbReference type="AlphaFoldDB" id="A0A2P4R574"/>
<dbReference type="GO" id="GO:0003677">
    <property type="term" value="F:DNA binding"/>
    <property type="evidence" value="ECO:0007669"/>
    <property type="project" value="InterPro"/>
</dbReference>
<dbReference type="Pfam" id="PF13538">
    <property type="entry name" value="UvrD_C_2"/>
    <property type="match status" value="1"/>
</dbReference>
<dbReference type="EMBL" id="PPWZ01000057">
    <property type="protein sequence ID" value="POH36419.1"/>
    <property type="molecule type" value="Genomic_DNA"/>
</dbReference>
<dbReference type="NCBIfam" id="NF041464">
    <property type="entry name" value="HelD_BACSU"/>
    <property type="match status" value="1"/>
</dbReference>
<dbReference type="SUPFAM" id="SSF52540">
    <property type="entry name" value="P-loop containing nucleoside triphosphate hydrolases"/>
    <property type="match status" value="1"/>
</dbReference>
<keyword evidence="4 5" id="KW-0067">ATP-binding</keyword>
<dbReference type="PANTHER" id="PTHR11070">
    <property type="entry name" value="UVRD / RECB / PCRA DNA HELICASE FAMILY MEMBER"/>
    <property type="match status" value="1"/>
</dbReference>
<dbReference type="InterPro" id="IPR014016">
    <property type="entry name" value="UvrD-like_ATP-bd"/>
</dbReference>
<evidence type="ECO:0000313" key="8">
    <source>
        <dbReference type="EMBL" id="POH36419.1"/>
    </source>
</evidence>
<proteinExistence type="predicted"/>
<evidence type="ECO:0000256" key="6">
    <source>
        <dbReference type="SAM" id="Coils"/>
    </source>
</evidence>
<protein>
    <submittedName>
        <fullName evidence="8">ATP-dependent DNA helicase</fullName>
    </submittedName>
</protein>
<dbReference type="Gene3D" id="3.40.50.300">
    <property type="entry name" value="P-loop containing nucleotide triphosphate hydrolases"/>
    <property type="match status" value="3"/>
</dbReference>
<keyword evidence="6" id="KW-0175">Coiled coil</keyword>
<evidence type="ECO:0000256" key="3">
    <source>
        <dbReference type="ARBA" id="ARBA00022806"/>
    </source>
</evidence>
<dbReference type="GO" id="GO:0000725">
    <property type="term" value="P:recombinational repair"/>
    <property type="evidence" value="ECO:0007669"/>
    <property type="project" value="TreeGrafter"/>
</dbReference>
<feature type="binding site" evidence="5">
    <location>
        <begin position="237"/>
        <end position="244"/>
    </location>
    <ligand>
        <name>ATP</name>
        <dbReference type="ChEBI" id="CHEBI:30616"/>
    </ligand>
</feature>
<dbReference type="GO" id="GO:0043138">
    <property type="term" value="F:3'-5' DNA helicase activity"/>
    <property type="evidence" value="ECO:0007669"/>
    <property type="project" value="UniProtKB-EC"/>
</dbReference>
<dbReference type="InterPro" id="IPR048228">
    <property type="entry name" value="HelD_bacillota"/>
</dbReference>
<dbReference type="InterPro" id="IPR027417">
    <property type="entry name" value="P-loop_NTPase"/>
</dbReference>
<sequence>MMTDKPKVTELDEKQIEQAHLDDVVDKIKKSENRLQEHMDVAEEDLKVINNAFDDIHLGMDGDSISMDAALSIHQQQQMLDERNNSWQQSRQRLSILKKLEKTPFFARLDFQEKGEPKKESVYIGLSSFTDTNDHFLVYDWRAPISSIYYDGKLGEVTYQTPDGEQSVDLFLKRQFLVEDGKIKAYFDTQETIGDQMLLEVLDGKSSTHMKGIVKTIQSEQNKIIRDTKSKLLFVQGAAGSGKTSAILQRIAFLLYRYRGTLTSSQVVMFSPNSLFNDYIKEVLPEMGEQNMVQMTYKQFLARRLPNLKVESLSEQFETVVDTENKAISKFVSDIEFFKILTNYSKLLGQSGMAFKDIKFQGKVFIPKEKIQEFYYSYGPQYNLGNRLDATVDRLVKMLHRKIGAEMRSNWVSEQIENLSKEQLQALYNTADQEFKNGDEEKKFLARKIVTAMLQGVYKNIKHLRFLNVAANYLNFLKAVPKIVDLSEYNITVEQWNQYVESFTKDFNNKQISMNNLSPYLYLYDLVTGKHGELDMKFVFIDEIQDYTPFQLAYMKYKFPRARYTMLGDLNQSIFTKKNSQTLLSEAQSLFNADETRVVQLVHSYRSTKQITDFTKAILTNGQKIEPFNRNGDLPNLLMAQDEAESVQQVISQLKENDQRKFTTAIIAKTLDDATHLHEQLKNTGVKTTLIRSENQRLATGTIVLPSFLAKGLEFDAVIMWDASKDKFDEDEQQLVYTIASRAMHKLTITSIGKLSQLLQRVPEKYYENEKSISK</sequence>
<keyword evidence="3 5" id="KW-0347">Helicase</keyword>
<evidence type="ECO:0000259" key="7">
    <source>
        <dbReference type="PROSITE" id="PS51198"/>
    </source>
</evidence>
<dbReference type="InterPro" id="IPR000212">
    <property type="entry name" value="DNA_helicase_UvrD/REP"/>
</dbReference>
<dbReference type="GO" id="GO:0005524">
    <property type="term" value="F:ATP binding"/>
    <property type="evidence" value="ECO:0007669"/>
    <property type="project" value="UniProtKB-UniRule"/>
</dbReference>
<accession>A0A2P4R574</accession>
<feature type="domain" description="UvrD-like helicase ATP-binding" evidence="7">
    <location>
        <begin position="216"/>
        <end position="608"/>
    </location>
</feature>
<feature type="coiled-coil region" evidence="6">
    <location>
        <begin position="21"/>
        <end position="52"/>
    </location>
</feature>
<keyword evidence="2 5" id="KW-0378">Hydrolase</keyword>
<dbReference type="GO" id="GO:0005829">
    <property type="term" value="C:cytosol"/>
    <property type="evidence" value="ECO:0007669"/>
    <property type="project" value="TreeGrafter"/>
</dbReference>
<dbReference type="PROSITE" id="PS51198">
    <property type="entry name" value="UVRD_HELICASE_ATP_BIND"/>
    <property type="match status" value="1"/>
</dbReference>
<reference evidence="8" key="1">
    <citation type="submission" date="2018-01" db="EMBL/GenBank/DDBJ databases">
        <title>Genome sequnecing of Lactobacillus formosensis KACC 18721.</title>
        <authorList>
            <person name="Kim S.-J."/>
            <person name="Heo J."/>
        </authorList>
    </citation>
    <scope>NUCLEOTIDE SEQUENCE</scope>
    <source>
        <strain evidence="8">KACC 18721</strain>
    </source>
</reference>
<gene>
    <name evidence="8" type="ORF">C2R26_08575</name>
</gene>
<dbReference type="InterPro" id="IPR027785">
    <property type="entry name" value="UvrD-like_helicase_C"/>
</dbReference>
<name>A0A2P4R574_9LACO</name>